<protein>
    <submittedName>
        <fullName evidence="2">Uncharacterized protein</fullName>
    </submittedName>
</protein>
<keyword evidence="1" id="KW-0812">Transmembrane</keyword>
<dbReference type="AlphaFoldDB" id="A0A4Q7NTV8"/>
<dbReference type="Gene3D" id="3.30.70.2970">
    <property type="entry name" value="Protein of unknown function (DUF541), domain 2"/>
    <property type="match status" value="1"/>
</dbReference>
<keyword evidence="1" id="KW-0472">Membrane</keyword>
<dbReference type="PANTHER" id="PTHR34387">
    <property type="entry name" value="SLR1258 PROTEIN"/>
    <property type="match status" value="1"/>
</dbReference>
<comment type="caution">
    <text evidence="2">The sequence shown here is derived from an EMBL/GenBank/DDBJ whole genome shotgun (WGS) entry which is preliminary data.</text>
</comment>
<dbReference type="Gene3D" id="3.30.110.170">
    <property type="entry name" value="Protein of unknown function (DUF541), domain 1"/>
    <property type="match status" value="1"/>
</dbReference>
<dbReference type="GO" id="GO:0006974">
    <property type="term" value="P:DNA damage response"/>
    <property type="evidence" value="ECO:0007669"/>
    <property type="project" value="TreeGrafter"/>
</dbReference>
<organism evidence="2 3">
    <name type="scientific">Motilibacter rhizosphaerae</name>
    <dbReference type="NCBI Taxonomy" id="598652"/>
    <lineage>
        <taxon>Bacteria</taxon>
        <taxon>Bacillati</taxon>
        <taxon>Actinomycetota</taxon>
        <taxon>Actinomycetes</taxon>
        <taxon>Motilibacterales</taxon>
        <taxon>Motilibacteraceae</taxon>
        <taxon>Motilibacter</taxon>
    </lineage>
</organism>
<feature type="transmembrane region" description="Helical" evidence="1">
    <location>
        <begin position="12"/>
        <end position="35"/>
    </location>
</feature>
<dbReference type="InterPro" id="IPR052022">
    <property type="entry name" value="26kDa_periplasmic_antigen"/>
</dbReference>
<evidence type="ECO:0000313" key="2">
    <source>
        <dbReference type="EMBL" id="RZS90340.1"/>
    </source>
</evidence>
<keyword evidence="3" id="KW-1185">Reference proteome</keyword>
<name>A0A4Q7NTV8_9ACTN</name>
<reference evidence="2 3" key="1">
    <citation type="submission" date="2019-02" db="EMBL/GenBank/DDBJ databases">
        <title>Genomic Encyclopedia of Type Strains, Phase IV (KMG-IV): sequencing the most valuable type-strain genomes for metagenomic binning, comparative biology and taxonomic classification.</title>
        <authorList>
            <person name="Goeker M."/>
        </authorList>
    </citation>
    <scope>NUCLEOTIDE SEQUENCE [LARGE SCALE GENOMIC DNA]</scope>
    <source>
        <strain evidence="2 3">DSM 45622</strain>
    </source>
</reference>
<gene>
    <name evidence="2" type="ORF">EV189_2125</name>
</gene>
<dbReference type="Pfam" id="PF04402">
    <property type="entry name" value="SIMPL"/>
    <property type="match status" value="1"/>
</dbReference>
<dbReference type="RefSeq" id="WP_130492810.1">
    <property type="nucleotide sequence ID" value="NZ_SGXD01000002.1"/>
</dbReference>
<sequence>MSGSGVRAGGGRGVLVVGMAALAAALVLVLGALVAPGRSSTAAEPAVSSDDGVTITAEGSASGTPDVVELALALEATRPRADAALRASGTSTAAVVRALRAAGVADADLRTSGLGVSPSWGKDGRVTGFTARTQLTATLHQVGRAGAVLDAAAAAGGAALRVDGLSYGVADPDALLAKARQQAFDRARARAEAYAQAAGRSLGPVVSVREDAGSGGDGALPRAAASGAAAGFDSTALQPGSTTVTLDATVRWSFG</sequence>
<dbReference type="PANTHER" id="PTHR34387:SF1">
    <property type="entry name" value="PERIPLASMIC IMMUNOGENIC PROTEIN"/>
    <property type="match status" value="1"/>
</dbReference>
<dbReference type="Proteomes" id="UP000293638">
    <property type="component" value="Unassembled WGS sequence"/>
</dbReference>
<accession>A0A4Q7NTV8</accession>
<dbReference type="EMBL" id="SGXD01000002">
    <property type="protein sequence ID" value="RZS90340.1"/>
    <property type="molecule type" value="Genomic_DNA"/>
</dbReference>
<proteinExistence type="predicted"/>
<evidence type="ECO:0000256" key="1">
    <source>
        <dbReference type="SAM" id="Phobius"/>
    </source>
</evidence>
<evidence type="ECO:0000313" key="3">
    <source>
        <dbReference type="Proteomes" id="UP000293638"/>
    </source>
</evidence>
<keyword evidence="1" id="KW-1133">Transmembrane helix</keyword>
<dbReference type="InterPro" id="IPR007497">
    <property type="entry name" value="SIMPL/DUF541"/>
</dbReference>